<organism evidence="1 2">
    <name type="scientific">Roseburia intestinalis</name>
    <dbReference type="NCBI Taxonomy" id="166486"/>
    <lineage>
        <taxon>Bacteria</taxon>
        <taxon>Bacillati</taxon>
        <taxon>Bacillota</taxon>
        <taxon>Clostridia</taxon>
        <taxon>Lachnospirales</taxon>
        <taxon>Lachnospiraceae</taxon>
        <taxon>Roseburia</taxon>
    </lineage>
</organism>
<sequence>MRLIDADKLMQDIRNTITEQSSTIDWLNLINRQPTAYDVDAVVKQLEEEKNLHKRMIKYEQKNGTVTEEFQARRAVEVLERAIEIVKGGGVDGENGREENITRVFQ</sequence>
<comment type="caution">
    <text evidence="1">The sequence shown here is derived from an EMBL/GenBank/DDBJ whole genome shotgun (WGS) entry which is preliminary data.</text>
</comment>
<dbReference type="RefSeq" id="WP_118599480.1">
    <property type="nucleotide sequence ID" value="NZ_QSHO01000028.1"/>
</dbReference>
<reference evidence="1 2" key="1">
    <citation type="submission" date="2018-08" db="EMBL/GenBank/DDBJ databases">
        <title>A genome reference for cultivated species of the human gut microbiota.</title>
        <authorList>
            <person name="Zou Y."/>
            <person name="Xue W."/>
            <person name="Luo G."/>
        </authorList>
    </citation>
    <scope>NUCLEOTIDE SEQUENCE [LARGE SCALE GENOMIC DNA]</scope>
    <source>
        <strain evidence="1 2">AM37-1AC</strain>
    </source>
</reference>
<dbReference type="AlphaFoldDB" id="A0A3R6APM2"/>
<gene>
    <name evidence="1" type="ORF">DW856_19055</name>
</gene>
<evidence type="ECO:0000313" key="1">
    <source>
        <dbReference type="EMBL" id="RHC12374.1"/>
    </source>
</evidence>
<evidence type="ECO:0000313" key="2">
    <source>
        <dbReference type="Proteomes" id="UP000283513"/>
    </source>
</evidence>
<proteinExistence type="predicted"/>
<dbReference type="Proteomes" id="UP000283513">
    <property type="component" value="Unassembled WGS sequence"/>
</dbReference>
<protein>
    <submittedName>
        <fullName evidence="1">Uncharacterized protein</fullName>
    </submittedName>
</protein>
<name>A0A3R6APM2_9FIRM</name>
<accession>A0A3R6APM2</accession>
<dbReference type="EMBL" id="QSHO01000028">
    <property type="protein sequence ID" value="RHC12374.1"/>
    <property type="molecule type" value="Genomic_DNA"/>
</dbReference>